<keyword evidence="2" id="KW-0472">Membrane</keyword>
<sequence>MEASRSLGTRLHVPGRLQRARRRTARFRGGTVKAQEEDARGDGTSTSTSAKLVGAAAAFTAVAVAATNLPNEWIEDMVYGDVYSVQDDGMFSAGAVASSLLWSLSLYYASPLQALLLFLGKIDKSRPSDLVLQQFGKWMGYDVASVHYEAPAVVRAAAVLVFLLAGVGVTASLRALTEGDTTWAVSVAIGFAMIAGVYELGRPVRLSREDAERLERMWQDFQGFADENLQDSGRCHVSEVEKRFRTSSAKYRSKESCTDMELRNLIANWAPHADRTPSGYYKGLSLRPRIDPFQ</sequence>
<keyword evidence="2" id="KW-0812">Transmembrane</keyword>
<feature type="region of interest" description="Disordered" evidence="1">
    <location>
        <begin position="27"/>
        <end position="46"/>
    </location>
</feature>
<organism evidence="3">
    <name type="scientific">Picocystis salinarum</name>
    <dbReference type="NCBI Taxonomy" id="88271"/>
    <lineage>
        <taxon>Eukaryota</taxon>
        <taxon>Viridiplantae</taxon>
        <taxon>Chlorophyta</taxon>
        <taxon>Picocystophyceae</taxon>
        <taxon>Picocystales</taxon>
        <taxon>Picocystaceae</taxon>
        <taxon>Picocystis</taxon>
    </lineage>
</organism>
<feature type="transmembrane region" description="Helical" evidence="2">
    <location>
        <begin position="89"/>
        <end position="109"/>
    </location>
</feature>
<keyword evidence="2" id="KW-1133">Transmembrane helix</keyword>
<gene>
    <name evidence="3" type="ORF">PSAL00342_LOCUS366</name>
</gene>
<accession>A0A7S3UBA9</accession>
<dbReference type="AlphaFoldDB" id="A0A7S3UBA9"/>
<evidence type="ECO:0000313" key="3">
    <source>
        <dbReference type="EMBL" id="CAE0606550.1"/>
    </source>
</evidence>
<reference evidence="3" key="1">
    <citation type="submission" date="2021-01" db="EMBL/GenBank/DDBJ databases">
        <authorList>
            <person name="Corre E."/>
            <person name="Pelletier E."/>
            <person name="Niang G."/>
            <person name="Scheremetjew M."/>
            <person name="Finn R."/>
            <person name="Kale V."/>
            <person name="Holt S."/>
            <person name="Cochrane G."/>
            <person name="Meng A."/>
            <person name="Brown T."/>
            <person name="Cohen L."/>
        </authorList>
    </citation>
    <scope>NUCLEOTIDE SEQUENCE</scope>
    <source>
        <strain evidence="3">CCMP1897</strain>
    </source>
</reference>
<evidence type="ECO:0000256" key="1">
    <source>
        <dbReference type="SAM" id="MobiDB-lite"/>
    </source>
</evidence>
<feature type="transmembrane region" description="Helical" evidence="2">
    <location>
        <begin position="156"/>
        <end position="176"/>
    </location>
</feature>
<feature type="transmembrane region" description="Helical" evidence="2">
    <location>
        <begin position="50"/>
        <end position="69"/>
    </location>
</feature>
<feature type="transmembrane region" description="Helical" evidence="2">
    <location>
        <begin position="182"/>
        <end position="200"/>
    </location>
</feature>
<proteinExistence type="predicted"/>
<evidence type="ECO:0000256" key="2">
    <source>
        <dbReference type="SAM" id="Phobius"/>
    </source>
</evidence>
<name>A0A7S3UBA9_9CHLO</name>
<dbReference type="EMBL" id="HBIS01000440">
    <property type="protein sequence ID" value="CAE0606550.1"/>
    <property type="molecule type" value="Transcribed_RNA"/>
</dbReference>
<protein>
    <submittedName>
        <fullName evidence="3">Uncharacterized protein</fullName>
    </submittedName>
</protein>